<accession>A0A2U8FTV9</accession>
<evidence type="ECO:0000313" key="1">
    <source>
        <dbReference type="EMBL" id="AWI54297.1"/>
    </source>
</evidence>
<dbReference type="OrthoDB" id="8966078at2"/>
<dbReference type="EMBL" id="CP029210">
    <property type="protein sequence ID" value="AWI54297.1"/>
    <property type="molecule type" value="Genomic_DNA"/>
</dbReference>
<reference evidence="1 2" key="1">
    <citation type="submission" date="2018-05" db="EMBL/GenBank/DDBJ databases">
        <title>complete genome sequence of Aquabacterium olei NBRC 110486.</title>
        <authorList>
            <person name="Tang B."/>
            <person name="Chang J."/>
            <person name="Zhang L."/>
            <person name="Yang H."/>
        </authorList>
    </citation>
    <scope>NUCLEOTIDE SEQUENCE [LARGE SCALE GENOMIC DNA]</scope>
    <source>
        <strain evidence="1 2">NBRC 110486</strain>
    </source>
</reference>
<protein>
    <submittedName>
        <fullName evidence="1">Uncharacterized protein</fullName>
    </submittedName>
</protein>
<evidence type="ECO:0000313" key="2">
    <source>
        <dbReference type="Proteomes" id="UP000244892"/>
    </source>
</evidence>
<dbReference type="Proteomes" id="UP000244892">
    <property type="component" value="Chromosome"/>
</dbReference>
<keyword evidence="2" id="KW-1185">Reference proteome</keyword>
<organism evidence="1 2">
    <name type="scientific">Aquabacterium olei</name>
    <dbReference type="NCBI Taxonomy" id="1296669"/>
    <lineage>
        <taxon>Bacteria</taxon>
        <taxon>Pseudomonadati</taxon>
        <taxon>Pseudomonadota</taxon>
        <taxon>Betaproteobacteria</taxon>
        <taxon>Burkholderiales</taxon>
        <taxon>Aquabacterium</taxon>
    </lineage>
</organism>
<gene>
    <name evidence="1" type="ORF">DEH84_13340</name>
</gene>
<dbReference type="KEGG" id="aon:DEH84_13340"/>
<proteinExistence type="predicted"/>
<dbReference type="RefSeq" id="WP_109037293.1">
    <property type="nucleotide sequence ID" value="NZ_CP029210.1"/>
</dbReference>
<sequence>MTDRLAALPASLTAFGAGQLPLSALTQQWREAARAHEPALPPRYLEVLERVLSQLESAALFTEESCSFSQGDMVAALGDWLARARAL</sequence>
<name>A0A2U8FTV9_9BURK</name>
<dbReference type="AlphaFoldDB" id="A0A2U8FTV9"/>